<keyword evidence="3" id="KW-1185">Reference proteome</keyword>
<gene>
    <name evidence="2" type="ORF">BT96DRAFT_201421</name>
</gene>
<dbReference type="AlphaFoldDB" id="A0A6A4H7D3"/>
<keyword evidence="1" id="KW-1133">Transmembrane helix</keyword>
<evidence type="ECO:0000313" key="3">
    <source>
        <dbReference type="Proteomes" id="UP000799118"/>
    </source>
</evidence>
<organism evidence="2 3">
    <name type="scientific">Gymnopus androsaceus JB14</name>
    <dbReference type="NCBI Taxonomy" id="1447944"/>
    <lineage>
        <taxon>Eukaryota</taxon>
        <taxon>Fungi</taxon>
        <taxon>Dikarya</taxon>
        <taxon>Basidiomycota</taxon>
        <taxon>Agaricomycotina</taxon>
        <taxon>Agaricomycetes</taxon>
        <taxon>Agaricomycetidae</taxon>
        <taxon>Agaricales</taxon>
        <taxon>Marasmiineae</taxon>
        <taxon>Omphalotaceae</taxon>
        <taxon>Gymnopus</taxon>
    </lineage>
</organism>
<reference evidence="2" key="1">
    <citation type="journal article" date="2019" name="Environ. Microbiol.">
        <title>Fungal ecological strategies reflected in gene transcription - a case study of two litter decomposers.</title>
        <authorList>
            <person name="Barbi F."/>
            <person name="Kohler A."/>
            <person name="Barry K."/>
            <person name="Baskaran P."/>
            <person name="Daum C."/>
            <person name="Fauchery L."/>
            <person name="Ihrmark K."/>
            <person name="Kuo A."/>
            <person name="LaButti K."/>
            <person name="Lipzen A."/>
            <person name="Morin E."/>
            <person name="Grigoriev I.V."/>
            <person name="Henrissat B."/>
            <person name="Lindahl B."/>
            <person name="Martin F."/>
        </authorList>
    </citation>
    <scope>NUCLEOTIDE SEQUENCE</scope>
    <source>
        <strain evidence="2">JB14</strain>
    </source>
</reference>
<protein>
    <submittedName>
        <fullName evidence="2">Uncharacterized protein</fullName>
    </submittedName>
</protein>
<dbReference type="EMBL" id="ML769560">
    <property type="protein sequence ID" value="KAE9393971.1"/>
    <property type="molecule type" value="Genomic_DNA"/>
</dbReference>
<dbReference type="OrthoDB" id="3068835at2759"/>
<proteinExistence type="predicted"/>
<keyword evidence="1" id="KW-0812">Transmembrane</keyword>
<name>A0A6A4H7D3_9AGAR</name>
<sequence>MSSQHDADILIQTHLQVPTSRNGLHQGHDILAIPQLEACNSESEANFARGYGPALLEVGLTQQVMSTFIDGLNLAMSASPPLHVVGAAGSILGYVYVYSIFYLKAIQLIHVYIKARTTGQASQKHQSKLTTITKPTPAPLLSQSHLQSTTSDMPTPIYSNTEGLQPVCVLHPLSSSFSALHKSPTTQ</sequence>
<accession>A0A6A4H7D3</accession>
<feature type="transmembrane region" description="Helical" evidence="1">
    <location>
        <begin position="82"/>
        <end position="103"/>
    </location>
</feature>
<evidence type="ECO:0000256" key="1">
    <source>
        <dbReference type="SAM" id="Phobius"/>
    </source>
</evidence>
<keyword evidence="1" id="KW-0472">Membrane</keyword>
<evidence type="ECO:0000313" key="2">
    <source>
        <dbReference type="EMBL" id="KAE9393971.1"/>
    </source>
</evidence>
<dbReference type="Proteomes" id="UP000799118">
    <property type="component" value="Unassembled WGS sequence"/>
</dbReference>